<feature type="domain" description="Radical SAM core" evidence="6">
    <location>
        <begin position="37"/>
        <end position="267"/>
    </location>
</feature>
<evidence type="ECO:0000256" key="2">
    <source>
        <dbReference type="ARBA" id="ARBA00022691"/>
    </source>
</evidence>
<evidence type="ECO:0000256" key="5">
    <source>
        <dbReference type="ARBA" id="ARBA00023014"/>
    </source>
</evidence>
<evidence type="ECO:0000256" key="4">
    <source>
        <dbReference type="ARBA" id="ARBA00023004"/>
    </source>
</evidence>
<dbReference type="Pfam" id="PF04055">
    <property type="entry name" value="Radical_SAM"/>
    <property type="match status" value="1"/>
</dbReference>
<dbReference type="EMBL" id="JAENRR010000025">
    <property type="protein sequence ID" value="MBK3518008.1"/>
    <property type="molecule type" value="Genomic_DNA"/>
</dbReference>
<keyword evidence="5" id="KW-0411">Iron-sulfur</keyword>
<evidence type="ECO:0000313" key="7">
    <source>
        <dbReference type="EMBL" id="MBK3518008.1"/>
    </source>
</evidence>
<keyword evidence="2" id="KW-0949">S-adenosyl-L-methionine</keyword>
<organism evidence="7 8">
    <name type="scientific">Carboxylicivirga marina</name>
    <dbReference type="NCBI Taxonomy" id="2800988"/>
    <lineage>
        <taxon>Bacteria</taxon>
        <taxon>Pseudomonadati</taxon>
        <taxon>Bacteroidota</taxon>
        <taxon>Bacteroidia</taxon>
        <taxon>Marinilabiliales</taxon>
        <taxon>Marinilabiliaceae</taxon>
        <taxon>Carboxylicivirga</taxon>
    </lineage>
</organism>
<dbReference type="InterPro" id="IPR013785">
    <property type="entry name" value="Aldolase_TIM"/>
</dbReference>
<dbReference type="RefSeq" id="WP_200465236.1">
    <property type="nucleotide sequence ID" value="NZ_JAENRR010000025.1"/>
</dbReference>
<dbReference type="Proteomes" id="UP000605676">
    <property type="component" value="Unassembled WGS sequence"/>
</dbReference>
<dbReference type="Gene3D" id="3.20.20.70">
    <property type="entry name" value="Aldolase class I"/>
    <property type="match status" value="1"/>
</dbReference>
<keyword evidence="3" id="KW-0479">Metal-binding</keyword>
<comment type="caution">
    <text evidence="7">The sequence shown here is derived from an EMBL/GenBank/DDBJ whole genome shotgun (WGS) entry which is preliminary data.</text>
</comment>
<reference evidence="7 8" key="1">
    <citation type="submission" date="2021-01" db="EMBL/GenBank/DDBJ databases">
        <title>Carboxyliciviraga sp.nov., isolated from coastal sediments.</title>
        <authorList>
            <person name="Lu D."/>
            <person name="Zhang T."/>
        </authorList>
    </citation>
    <scope>NUCLEOTIDE SEQUENCE [LARGE SCALE GENOMIC DNA]</scope>
    <source>
        <strain evidence="7 8">N1Y132</strain>
    </source>
</reference>
<evidence type="ECO:0000256" key="1">
    <source>
        <dbReference type="ARBA" id="ARBA00001966"/>
    </source>
</evidence>
<dbReference type="SUPFAM" id="SSF102114">
    <property type="entry name" value="Radical SAM enzymes"/>
    <property type="match status" value="1"/>
</dbReference>
<name>A0ABS1HL62_9BACT</name>
<keyword evidence="4" id="KW-0408">Iron</keyword>
<sequence>MRKFITIIKGNKKLLLLISLARFIMSSSLRGIKGGKRKYPKVIQLPITYKCNSRCVMCNIWKMGSAHEASINEFRIFLQDDIFKKVEAVGINGGEPTLLLNLVDYAEAILELPKIKSLNIISNGFRTDIVLDKIESIYGACKKKGVNFHVAFSLDGYTEIHNTVRGKDVFKRTTATIDKLISNIGKYCDSYDLGCTIVKQNVNYLIQLDEYCKKKNYNIKYRLGIDNKRIESDKLRNQYSVIYSPLKQSALEFFIYQLTQTKELGKRFKYYAIMKWLSEQNPKRLLGCIWKDEGITMDARGDLYYCAVASKNIGGLRHKKGEDIFFNPDNIKHRQEIISDNCDSCIHDYNGKVKLSSILTFLSDTFTEIYGNKLAMNLYKIKARLL</sequence>
<comment type="cofactor">
    <cofactor evidence="1">
        <name>[4Fe-4S] cluster</name>
        <dbReference type="ChEBI" id="CHEBI:49883"/>
    </cofactor>
</comment>
<dbReference type="InterPro" id="IPR007197">
    <property type="entry name" value="rSAM"/>
</dbReference>
<dbReference type="PANTHER" id="PTHR11228">
    <property type="entry name" value="RADICAL SAM DOMAIN PROTEIN"/>
    <property type="match status" value="1"/>
</dbReference>
<dbReference type="PROSITE" id="PS51918">
    <property type="entry name" value="RADICAL_SAM"/>
    <property type="match status" value="1"/>
</dbReference>
<protein>
    <submittedName>
        <fullName evidence="7">Radical SAM protein</fullName>
    </submittedName>
</protein>
<dbReference type="SFLD" id="SFLDG01067">
    <property type="entry name" value="SPASM/twitch_domain_containing"/>
    <property type="match status" value="1"/>
</dbReference>
<gene>
    <name evidence="7" type="ORF">JIV24_11745</name>
</gene>
<proteinExistence type="predicted"/>
<evidence type="ECO:0000313" key="8">
    <source>
        <dbReference type="Proteomes" id="UP000605676"/>
    </source>
</evidence>
<evidence type="ECO:0000256" key="3">
    <source>
        <dbReference type="ARBA" id="ARBA00022723"/>
    </source>
</evidence>
<accession>A0ABS1HL62</accession>
<dbReference type="SFLD" id="SFLDS00029">
    <property type="entry name" value="Radical_SAM"/>
    <property type="match status" value="1"/>
</dbReference>
<evidence type="ECO:0000259" key="6">
    <source>
        <dbReference type="PROSITE" id="PS51918"/>
    </source>
</evidence>
<dbReference type="InterPro" id="IPR058240">
    <property type="entry name" value="rSAM_sf"/>
</dbReference>
<dbReference type="PANTHER" id="PTHR11228:SF7">
    <property type="entry name" value="PQQA PEPTIDE CYCLASE"/>
    <property type="match status" value="1"/>
</dbReference>
<dbReference type="InterPro" id="IPR050377">
    <property type="entry name" value="Radical_SAM_PqqE_MftC-like"/>
</dbReference>
<dbReference type="CDD" id="cd01335">
    <property type="entry name" value="Radical_SAM"/>
    <property type="match status" value="1"/>
</dbReference>
<keyword evidence="8" id="KW-1185">Reference proteome</keyword>